<feature type="region of interest" description="Disordered" evidence="1">
    <location>
        <begin position="443"/>
        <end position="486"/>
    </location>
</feature>
<gene>
    <name evidence="3" type="ORF">CANTADRAFT_4346</name>
</gene>
<dbReference type="GO" id="GO:0005634">
    <property type="term" value="C:nucleus"/>
    <property type="evidence" value="ECO:0007669"/>
    <property type="project" value="TreeGrafter"/>
</dbReference>
<proteinExistence type="predicted"/>
<feature type="compositionally biased region" description="Polar residues" evidence="1">
    <location>
        <begin position="234"/>
        <end position="257"/>
    </location>
</feature>
<dbReference type="PANTHER" id="PTHR46467:SF1">
    <property type="entry name" value="TETHER CONTAINING UBX DOMAIN FOR GLUT4"/>
    <property type="match status" value="1"/>
</dbReference>
<evidence type="ECO:0000259" key="2">
    <source>
        <dbReference type="Pfam" id="PF11470"/>
    </source>
</evidence>
<dbReference type="EMBL" id="KV453909">
    <property type="protein sequence ID" value="ODV82338.1"/>
    <property type="molecule type" value="Genomic_DNA"/>
</dbReference>
<name>A0A1E4SS48_9ASCO</name>
<dbReference type="GO" id="GO:0006886">
    <property type="term" value="P:intracellular protein transport"/>
    <property type="evidence" value="ECO:0007669"/>
    <property type="project" value="TreeGrafter"/>
</dbReference>
<evidence type="ECO:0000313" key="3">
    <source>
        <dbReference type="EMBL" id="ODV82338.1"/>
    </source>
</evidence>
<dbReference type="Proteomes" id="UP000094285">
    <property type="component" value="Unassembled WGS sequence"/>
</dbReference>
<keyword evidence="4" id="KW-1185">Reference proteome</keyword>
<dbReference type="InterPro" id="IPR021569">
    <property type="entry name" value="TUG-UBL1"/>
</dbReference>
<dbReference type="Gene3D" id="3.10.20.90">
    <property type="entry name" value="Phosphatidylinositol 3-kinase Catalytic Subunit, Chain A, domain 1"/>
    <property type="match status" value="1"/>
</dbReference>
<dbReference type="GeneID" id="30983097"/>
<feature type="domain" description="TUG ubiquitin-like" evidence="2">
    <location>
        <begin position="8"/>
        <end position="72"/>
    </location>
</feature>
<dbReference type="GO" id="GO:0005737">
    <property type="term" value="C:cytoplasm"/>
    <property type="evidence" value="ECO:0007669"/>
    <property type="project" value="TreeGrafter"/>
</dbReference>
<accession>A0A1E4SS48</accession>
<dbReference type="OrthoDB" id="440781at2759"/>
<feature type="compositionally biased region" description="Polar residues" evidence="1">
    <location>
        <begin position="454"/>
        <end position="468"/>
    </location>
</feature>
<dbReference type="PANTHER" id="PTHR46467">
    <property type="entry name" value="TETHER CONTAINING UBX DOMAIN FOR GLUT4"/>
    <property type="match status" value="1"/>
</dbReference>
<protein>
    <recommendedName>
        <fullName evidence="2">TUG ubiquitin-like domain-containing protein</fullName>
    </recommendedName>
</protein>
<feature type="compositionally biased region" description="Acidic residues" evidence="1">
    <location>
        <begin position="215"/>
        <end position="226"/>
    </location>
</feature>
<feature type="region of interest" description="Disordered" evidence="1">
    <location>
        <begin position="201"/>
        <end position="295"/>
    </location>
</feature>
<dbReference type="RefSeq" id="XP_020067460.1">
    <property type="nucleotide sequence ID" value="XM_020208961.1"/>
</dbReference>
<dbReference type="STRING" id="984487.A0A1E4SS48"/>
<evidence type="ECO:0000313" key="4">
    <source>
        <dbReference type="Proteomes" id="UP000094285"/>
    </source>
</evidence>
<organism evidence="3 4">
    <name type="scientific">Suhomyces tanzawaensis NRRL Y-17324</name>
    <dbReference type="NCBI Taxonomy" id="984487"/>
    <lineage>
        <taxon>Eukaryota</taxon>
        <taxon>Fungi</taxon>
        <taxon>Dikarya</taxon>
        <taxon>Ascomycota</taxon>
        <taxon>Saccharomycotina</taxon>
        <taxon>Pichiomycetes</taxon>
        <taxon>Debaryomycetaceae</taxon>
        <taxon>Suhomyces</taxon>
    </lineage>
</organism>
<dbReference type="InterPro" id="IPR029071">
    <property type="entry name" value="Ubiquitin-like_domsf"/>
</dbReference>
<sequence>MSSISLNITHNFATKKVTFPKSATIHQVAEAALEKFGIRNGAVGQLLYNDKPLDSSLPLRLTNLTNNSKLKLVLRSGGGKGTPINVKLTISYPEESKTIIGKVDSSVTLHQLLEQFGSSNSIDLLSKQSQLVILNTTYNSADYQQKQLKAIVGNVSSMVIRMVFVKSQDENQKRQQEQKAIVERQLQLQRERNEKLRVEKLKEQEQQEQARAQAQEDEDVNMEDAIDESKEKQVGSTSNSSQSRPTTVVQKPTNETPGDSLIEQPEQDKFQETATESPQLYLPESRSTSSYENPDEDYEMTVSQAMTYQKLIQDSAKRKKKVVNVPQKYNLRIKFPDRSILQINLLQDVQSIKFGQLLKKIDELLLEEFVGKYHLKLGYPPFQKIQTSFDYNNTLLVKLPEFQSERSVFIWEYNGSEKKSGPFVKPGAIADIKTSSELPEVVLESHRGELPGDATTSEVKPVLGSTSSKDPKAKSGPKLPRWFKTK</sequence>
<dbReference type="SUPFAM" id="SSF54236">
    <property type="entry name" value="Ubiquitin-like"/>
    <property type="match status" value="1"/>
</dbReference>
<dbReference type="AlphaFoldDB" id="A0A1E4SS48"/>
<evidence type="ECO:0000256" key="1">
    <source>
        <dbReference type="SAM" id="MobiDB-lite"/>
    </source>
</evidence>
<dbReference type="GO" id="GO:0012506">
    <property type="term" value="C:vesicle membrane"/>
    <property type="evidence" value="ECO:0007669"/>
    <property type="project" value="TreeGrafter"/>
</dbReference>
<reference evidence="4" key="1">
    <citation type="submission" date="2016-05" db="EMBL/GenBank/DDBJ databases">
        <title>Comparative genomics of biotechnologically important yeasts.</title>
        <authorList>
            <consortium name="DOE Joint Genome Institute"/>
            <person name="Riley R."/>
            <person name="Haridas S."/>
            <person name="Wolfe K.H."/>
            <person name="Lopes M.R."/>
            <person name="Hittinger C.T."/>
            <person name="Goker M."/>
            <person name="Salamov A."/>
            <person name="Wisecaver J."/>
            <person name="Long T.M."/>
            <person name="Aerts A.L."/>
            <person name="Barry K."/>
            <person name="Choi C."/>
            <person name="Clum A."/>
            <person name="Coughlan A.Y."/>
            <person name="Deshpande S."/>
            <person name="Douglass A.P."/>
            <person name="Hanson S.J."/>
            <person name="Klenk H.-P."/>
            <person name="Labutti K."/>
            <person name="Lapidus A."/>
            <person name="Lindquist E."/>
            <person name="Lipzen A."/>
            <person name="Meier-Kolthoff J.P."/>
            <person name="Ohm R.A."/>
            <person name="Otillar R.P."/>
            <person name="Pangilinan J."/>
            <person name="Peng Y."/>
            <person name="Rokas A."/>
            <person name="Rosa C.A."/>
            <person name="Scheuner C."/>
            <person name="Sibirny A.A."/>
            <person name="Slot J.C."/>
            <person name="Stielow J.B."/>
            <person name="Sun H."/>
            <person name="Kurtzman C.P."/>
            <person name="Blackwell M."/>
            <person name="Grigoriev I.V."/>
            <person name="Jeffries T.W."/>
        </authorList>
    </citation>
    <scope>NUCLEOTIDE SEQUENCE [LARGE SCALE GENOMIC DNA]</scope>
    <source>
        <strain evidence="4">NRRL Y-17324</strain>
    </source>
</reference>
<dbReference type="Pfam" id="PF11470">
    <property type="entry name" value="TUG-UBL1"/>
    <property type="match status" value="1"/>
</dbReference>